<sequence>MCATRKVILDPRTTDLYYIMSTNLGMAQIVVQLPEDDRKLLLNGRPWQFLELGPDENDLGVELMSIESTVAELSDVSERVDHAAWEIDLLKKELLRRKNRLVLLQSQQYGLSGPMNPFPTNPMIGTAIKSTDWQDATKQSKNMQLPNGSSSQHAQSLSDTYGSPQNAARRLKVIDLMSISSTQHAQSTPYVTATGPSTQPVSHTPSSACTSNTDAMYSPTETEEQVRTRCHVFAQYDGGASIPELGSIILYSRRNKQTQAATP</sequence>
<reference evidence="2" key="1">
    <citation type="submission" date="2021-08" db="EMBL/GenBank/DDBJ databases">
        <title>Global Aspergillus fumigatus from environmental and clinical sources.</title>
        <authorList>
            <person name="Barber A."/>
            <person name="Sae-Ong T."/>
        </authorList>
    </citation>
    <scope>NUCLEOTIDE SEQUENCE</scope>
    <source>
        <strain evidence="2">NRZ-2016-071</strain>
    </source>
</reference>
<dbReference type="Proteomes" id="UP000813423">
    <property type="component" value="Unassembled WGS sequence"/>
</dbReference>
<evidence type="ECO:0000256" key="1">
    <source>
        <dbReference type="SAM" id="MobiDB-lite"/>
    </source>
</evidence>
<accession>A0A9P8N9J4</accession>
<feature type="region of interest" description="Disordered" evidence="1">
    <location>
        <begin position="134"/>
        <end position="164"/>
    </location>
</feature>
<dbReference type="AlphaFoldDB" id="A0A9P8N9J4"/>
<gene>
    <name evidence="2" type="ORF">KXV57_006174</name>
</gene>
<comment type="caution">
    <text evidence="2">The sequence shown here is derived from an EMBL/GenBank/DDBJ whole genome shotgun (WGS) entry which is preliminary data.</text>
</comment>
<name>A0A9P8N9J4_ASPFM</name>
<feature type="region of interest" description="Disordered" evidence="1">
    <location>
        <begin position="185"/>
        <end position="221"/>
    </location>
</feature>
<evidence type="ECO:0000313" key="3">
    <source>
        <dbReference type="Proteomes" id="UP000813423"/>
    </source>
</evidence>
<protein>
    <submittedName>
        <fullName evidence="2">Uncharacterized protein</fullName>
    </submittedName>
</protein>
<organism evidence="2 3">
    <name type="scientific">Aspergillus fumigatus</name>
    <name type="common">Neosartorya fumigata</name>
    <dbReference type="NCBI Taxonomy" id="746128"/>
    <lineage>
        <taxon>Eukaryota</taxon>
        <taxon>Fungi</taxon>
        <taxon>Dikarya</taxon>
        <taxon>Ascomycota</taxon>
        <taxon>Pezizomycotina</taxon>
        <taxon>Eurotiomycetes</taxon>
        <taxon>Eurotiomycetidae</taxon>
        <taxon>Eurotiales</taxon>
        <taxon>Aspergillaceae</taxon>
        <taxon>Aspergillus</taxon>
        <taxon>Aspergillus subgen. Fumigati</taxon>
    </lineage>
</organism>
<proteinExistence type="predicted"/>
<evidence type="ECO:0000313" key="2">
    <source>
        <dbReference type="EMBL" id="KAH1890972.1"/>
    </source>
</evidence>
<feature type="compositionally biased region" description="Polar residues" evidence="1">
    <location>
        <begin position="185"/>
        <end position="215"/>
    </location>
</feature>
<dbReference type="EMBL" id="JAIBSC010000430">
    <property type="protein sequence ID" value="KAH1890972.1"/>
    <property type="molecule type" value="Genomic_DNA"/>
</dbReference>